<feature type="compositionally biased region" description="Polar residues" evidence="4">
    <location>
        <begin position="74"/>
        <end position="90"/>
    </location>
</feature>
<keyword evidence="6" id="KW-1185">Reference proteome</keyword>
<feature type="region of interest" description="Disordered" evidence="4">
    <location>
        <begin position="23"/>
        <end position="96"/>
    </location>
</feature>
<reference evidence="5" key="1">
    <citation type="submission" date="2021-06" db="EMBL/GenBank/DDBJ databases">
        <authorList>
            <person name="Kallberg Y."/>
            <person name="Tangrot J."/>
            <person name="Rosling A."/>
        </authorList>
    </citation>
    <scope>NUCLEOTIDE SEQUENCE</scope>
    <source>
        <strain evidence="5">BR232B</strain>
    </source>
</reference>
<dbReference type="PROSITE" id="PS51143">
    <property type="entry name" value="MT_A70"/>
    <property type="match status" value="1"/>
</dbReference>
<evidence type="ECO:0000256" key="3">
    <source>
        <dbReference type="PROSITE-ProRule" id="PRU00489"/>
    </source>
</evidence>
<evidence type="ECO:0000313" key="6">
    <source>
        <dbReference type="Proteomes" id="UP000789739"/>
    </source>
</evidence>
<feature type="region of interest" description="Disordered" evidence="4">
    <location>
        <begin position="395"/>
        <end position="434"/>
    </location>
</feature>
<dbReference type="SUPFAM" id="SSF53335">
    <property type="entry name" value="S-adenosyl-L-methionine-dependent methyltransferases"/>
    <property type="match status" value="1"/>
</dbReference>
<evidence type="ECO:0000256" key="4">
    <source>
        <dbReference type="SAM" id="MobiDB-lite"/>
    </source>
</evidence>
<dbReference type="PROSITE" id="PS51592">
    <property type="entry name" value="SAM_MTA70L_2"/>
    <property type="match status" value="1"/>
</dbReference>
<feature type="non-terminal residue" evidence="5">
    <location>
        <position position="449"/>
    </location>
</feature>
<evidence type="ECO:0000256" key="1">
    <source>
        <dbReference type="ARBA" id="ARBA00004123"/>
    </source>
</evidence>
<comment type="similarity">
    <text evidence="3">Belongs to the MT-A70-like family.</text>
</comment>
<dbReference type="Pfam" id="PF05063">
    <property type="entry name" value="MT-A70"/>
    <property type="match status" value="1"/>
</dbReference>
<dbReference type="GO" id="GO:0003729">
    <property type="term" value="F:mRNA binding"/>
    <property type="evidence" value="ECO:0007669"/>
    <property type="project" value="TreeGrafter"/>
</dbReference>
<proteinExistence type="inferred from homology"/>
<keyword evidence="2" id="KW-0539">Nucleus</keyword>
<dbReference type="Proteomes" id="UP000789739">
    <property type="component" value="Unassembled WGS sequence"/>
</dbReference>
<dbReference type="PANTHER" id="PTHR13107:SF0">
    <property type="entry name" value="N6-ADENOSINE-METHYLTRANSFERASE NON-CATALYTIC SUBUNIT"/>
    <property type="match status" value="1"/>
</dbReference>
<name>A0A9N9B957_9GLOM</name>
<dbReference type="PANTHER" id="PTHR13107">
    <property type="entry name" value="N6-ADENOSINE-METHYLTRANSFERASE NON-CATALYTIC SUBUNIT"/>
    <property type="match status" value="1"/>
</dbReference>
<comment type="caution">
    <text evidence="5">The sequence shown here is derived from an EMBL/GenBank/DDBJ whole genome shotgun (WGS) entry which is preliminary data.</text>
</comment>
<evidence type="ECO:0000313" key="5">
    <source>
        <dbReference type="EMBL" id="CAG8559922.1"/>
    </source>
</evidence>
<dbReference type="GO" id="GO:0036396">
    <property type="term" value="C:RNA N6-methyladenosine methyltransferase complex"/>
    <property type="evidence" value="ECO:0007669"/>
    <property type="project" value="TreeGrafter"/>
</dbReference>
<protein>
    <submittedName>
        <fullName evidence="5">7548_t:CDS:1</fullName>
    </submittedName>
</protein>
<dbReference type="OrthoDB" id="14833at2759"/>
<dbReference type="InterPro" id="IPR007757">
    <property type="entry name" value="MT-A70-like"/>
</dbReference>
<evidence type="ECO:0000256" key="2">
    <source>
        <dbReference type="ARBA" id="ARBA00023242"/>
    </source>
</evidence>
<dbReference type="InterPro" id="IPR029063">
    <property type="entry name" value="SAM-dependent_MTases_sf"/>
</dbReference>
<comment type="subcellular location">
    <subcellularLocation>
        <location evidence="1">Nucleus</location>
    </subcellularLocation>
</comment>
<dbReference type="GO" id="GO:0005634">
    <property type="term" value="C:nucleus"/>
    <property type="evidence" value="ECO:0007669"/>
    <property type="project" value="UniProtKB-SubCell"/>
</dbReference>
<dbReference type="EMBL" id="CAJVPI010000654">
    <property type="protein sequence ID" value="CAG8559922.1"/>
    <property type="molecule type" value="Genomic_DNA"/>
</dbReference>
<organism evidence="5 6">
    <name type="scientific">Paraglomus brasilianum</name>
    <dbReference type="NCBI Taxonomy" id="144538"/>
    <lineage>
        <taxon>Eukaryota</taxon>
        <taxon>Fungi</taxon>
        <taxon>Fungi incertae sedis</taxon>
        <taxon>Mucoromycota</taxon>
        <taxon>Glomeromycotina</taxon>
        <taxon>Glomeromycetes</taxon>
        <taxon>Paraglomerales</taxon>
        <taxon>Paraglomeraceae</taxon>
        <taxon>Paraglomus</taxon>
    </lineage>
</organism>
<dbReference type="InterPro" id="IPR045123">
    <property type="entry name" value="METTL14-like"/>
</dbReference>
<accession>A0A9N9B957</accession>
<gene>
    <name evidence="5" type="ORF">PBRASI_LOCUS5536</name>
</gene>
<dbReference type="AlphaFoldDB" id="A0A9N9B957"/>
<sequence length="449" mass="51438">MSFQLEEEIRTFREDRSRISKAFRERQRQRRLQLSSNPLFRGKLSGYHEQRKSSTNESKSPVKSGKHAVFETLNHPNKSFRSKSEQASNDSENKWKSLPGSMLLRNVYAGRNLVDGMNQADRLQQDGEKTIRNDYCQHFVDSGKRPQNFIRDTELSQRFDEYPKLKELTKLKNSLVATRSTPPTYLKTDLRAFDLKSLGTKFDVILIDPPLEDYCRRSPIVAGTEDVAATPSFIFIWSGDSEGLDRGRQLLLKWGYRRCEDIVWIKTNKSWEGSRFIEPRSVLQRTKEHCIMGIKGTVRRSTDGHFIHCNVDTDVIISEEPPFGSLNKPEELYHIIEHFCLGRRRLELFGEDSNIRPGWLTIGSELSSSNFNIDTYTSYFAEPNSYLLGSTAEIESLRPKSPPPRDPTAAKVGASQGGIIKSKNKKPPNAPMMPIVPMPMPGFPHRWLP</sequence>